<accession>A0ABW5D8F4</accession>
<proteinExistence type="predicted"/>
<name>A0ABW5D8F4_9BACT</name>
<dbReference type="EMBL" id="JBHUIT010000017">
    <property type="protein sequence ID" value="MFD2256860.1"/>
    <property type="molecule type" value="Genomic_DNA"/>
</dbReference>
<evidence type="ECO:0000313" key="1">
    <source>
        <dbReference type="EMBL" id="MFD2256860.1"/>
    </source>
</evidence>
<evidence type="ECO:0000313" key="2">
    <source>
        <dbReference type="Proteomes" id="UP001597375"/>
    </source>
</evidence>
<comment type="caution">
    <text evidence="1">The sequence shown here is derived from an EMBL/GenBank/DDBJ whole genome shotgun (WGS) entry which is preliminary data.</text>
</comment>
<dbReference type="Gene3D" id="3.40.1350.110">
    <property type="match status" value="1"/>
</dbReference>
<dbReference type="RefSeq" id="WP_386820149.1">
    <property type="nucleotide sequence ID" value="NZ_JBHUIT010000017.1"/>
</dbReference>
<sequence length="173" mass="19679">MAEKARLLQHFPCILFQVGNDVPVMRIGGRVDLGKGFWRINRLSAGAMIDGIRGQNIPFNSKAIDRTDGLCRIVSHKSTDVRLPSYVRSGSVYRIGMRFVRKLAEYQGEIRMDHRKKATYHLHWAVENPQCQRVLEWFVPEEGVTAQQESELERVVEEGAALGIEVLVFRVSA</sequence>
<keyword evidence="2" id="KW-1185">Reference proteome</keyword>
<gene>
    <name evidence="1" type="ORF">ACFSSA_09245</name>
</gene>
<protein>
    <submittedName>
        <fullName evidence="1">Uncharacterized protein</fullName>
    </submittedName>
</protein>
<organism evidence="1 2">
    <name type="scientific">Luteolibacter algae</name>
    <dbReference type="NCBI Taxonomy" id="454151"/>
    <lineage>
        <taxon>Bacteria</taxon>
        <taxon>Pseudomonadati</taxon>
        <taxon>Verrucomicrobiota</taxon>
        <taxon>Verrucomicrobiia</taxon>
        <taxon>Verrucomicrobiales</taxon>
        <taxon>Verrucomicrobiaceae</taxon>
        <taxon>Luteolibacter</taxon>
    </lineage>
</organism>
<reference evidence="2" key="1">
    <citation type="journal article" date="2019" name="Int. J. Syst. Evol. Microbiol.">
        <title>The Global Catalogue of Microorganisms (GCM) 10K type strain sequencing project: providing services to taxonomists for standard genome sequencing and annotation.</title>
        <authorList>
            <consortium name="The Broad Institute Genomics Platform"/>
            <consortium name="The Broad Institute Genome Sequencing Center for Infectious Disease"/>
            <person name="Wu L."/>
            <person name="Ma J."/>
        </authorList>
    </citation>
    <scope>NUCLEOTIDE SEQUENCE [LARGE SCALE GENOMIC DNA]</scope>
    <source>
        <strain evidence="2">CGMCC 4.7106</strain>
    </source>
</reference>
<dbReference type="Proteomes" id="UP001597375">
    <property type="component" value="Unassembled WGS sequence"/>
</dbReference>